<proteinExistence type="predicted"/>
<evidence type="ECO:0000313" key="2">
    <source>
        <dbReference type="EMBL" id="KAK9794628.1"/>
    </source>
</evidence>
<keyword evidence="3" id="KW-1185">Reference proteome</keyword>
<sequence>MSGRDTLSSASWGVLPEIAEAKIIQFAFQNVWYDEHKGHFRLPLGDLRLLQCLVLEDVCILSGLQSLQGLTQLTCLGLRGSRGVWPANNPSWLSVLQRLSRFKPRHSKIPDRAQVQRTGQWTRIMASNIALGSRRLAPAQAEPRAPRPSACRPCLVRCQAKGSEASGAAQLVLPGILAAALLHASTADAGVVFEKNKGGKKFFQGAKKAAEETVKQEGSSSGGGFSLPSFNAPSLPSFSAPSLPGLPKVEGPKVPDVPSPEGFDFRFLALPGAVGFIGVAAFLASKIDPEFASFMNEGMVKDSTSFTGYEEDDPQGKGSPIGFLGLGNLDIEGFPGGIGETVVGKARSFAGTGPNRVPIPGKGGVRYPVKSALGGSGGGAGGTKSVKAPKGGKGGKKKGGLFGLGK</sequence>
<dbReference type="Proteomes" id="UP001465755">
    <property type="component" value="Unassembled WGS sequence"/>
</dbReference>
<evidence type="ECO:0000313" key="3">
    <source>
        <dbReference type="Proteomes" id="UP001465755"/>
    </source>
</evidence>
<dbReference type="EMBL" id="JALJOQ010000136">
    <property type="protein sequence ID" value="KAK9794628.1"/>
    <property type="molecule type" value="Genomic_DNA"/>
</dbReference>
<feature type="region of interest" description="Disordered" evidence="1">
    <location>
        <begin position="373"/>
        <end position="406"/>
    </location>
</feature>
<name>A0AAW1NTV6_9CHLO</name>
<organism evidence="2 3">
    <name type="scientific">Symbiochloris irregularis</name>
    <dbReference type="NCBI Taxonomy" id="706552"/>
    <lineage>
        <taxon>Eukaryota</taxon>
        <taxon>Viridiplantae</taxon>
        <taxon>Chlorophyta</taxon>
        <taxon>core chlorophytes</taxon>
        <taxon>Trebouxiophyceae</taxon>
        <taxon>Trebouxiales</taxon>
        <taxon>Trebouxiaceae</taxon>
        <taxon>Symbiochloris</taxon>
    </lineage>
</organism>
<comment type="caution">
    <text evidence="2">The sequence shown here is derived from an EMBL/GenBank/DDBJ whole genome shotgun (WGS) entry which is preliminary data.</text>
</comment>
<dbReference type="AlphaFoldDB" id="A0AAW1NTV6"/>
<protein>
    <submittedName>
        <fullName evidence="2">Uncharacterized protein</fullName>
    </submittedName>
</protein>
<gene>
    <name evidence="2" type="ORF">WJX73_002129</name>
</gene>
<accession>A0AAW1NTV6</accession>
<reference evidence="2 3" key="1">
    <citation type="journal article" date="2024" name="Nat. Commun.">
        <title>Phylogenomics reveals the evolutionary origins of lichenization in chlorophyte algae.</title>
        <authorList>
            <person name="Puginier C."/>
            <person name="Libourel C."/>
            <person name="Otte J."/>
            <person name="Skaloud P."/>
            <person name="Haon M."/>
            <person name="Grisel S."/>
            <person name="Petersen M."/>
            <person name="Berrin J.G."/>
            <person name="Delaux P.M."/>
            <person name="Dal Grande F."/>
            <person name="Keller J."/>
        </authorList>
    </citation>
    <scope>NUCLEOTIDE SEQUENCE [LARGE SCALE GENOMIC DNA]</scope>
    <source>
        <strain evidence="2 3">SAG 2036</strain>
    </source>
</reference>
<evidence type="ECO:0000256" key="1">
    <source>
        <dbReference type="SAM" id="MobiDB-lite"/>
    </source>
</evidence>